<keyword evidence="2" id="KW-0472">Membrane</keyword>
<gene>
    <name evidence="3" type="ORF">F1C12_21755</name>
</gene>
<name>A0A7G6YHE6_9MICO</name>
<accession>A0A7G6YHE6</accession>
<protein>
    <recommendedName>
        <fullName evidence="5">Chromosome condensation regulator RCC1</fullName>
    </recommendedName>
</protein>
<keyword evidence="3" id="KW-0614">Plasmid</keyword>
<dbReference type="EMBL" id="CP043642">
    <property type="protein sequence ID" value="QNE37911.1"/>
    <property type="molecule type" value="Genomic_DNA"/>
</dbReference>
<dbReference type="GO" id="GO:0005085">
    <property type="term" value="F:guanyl-nucleotide exchange factor activity"/>
    <property type="evidence" value="ECO:0007669"/>
    <property type="project" value="TreeGrafter"/>
</dbReference>
<dbReference type="PANTHER" id="PTHR45982">
    <property type="entry name" value="REGULATOR OF CHROMOSOME CONDENSATION"/>
    <property type="match status" value="1"/>
</dbReference>
<keyword evidence="2" id="KW-0812">Transmembrane</keyword>
<dbReference type="KEGG" id="lse:F1C12_21755"/>
<feature type="region of interest" description="Disordered" evidence="1">
    <location>
        <begin position="165"/>
        <end position="184"/>
    </location>
</feature>
<proteinExistence type="predicted"/>
<dbReference type="AlphaFoldDB" id="A0A7G6YHE6"/>
<dbReference type="PROSITE" id="PS50012">
    <property type="entry name" value="RCC1_3"/>
    <property type="match status" value="5"/>
</dbReference>
<dbReference type="RefSeq" id="WP_185279184.1">
    <property type="nucleotide sequence ID" value="NZ_CP043642.1"/>
</dbReference>
<evidence type="ECO:0000256" key="1">
    <source>
        <dbReference type="SAM" id="MobiDB-lite"/>
    </source>
</evidence>
<dbReference type="InterPro" id="IPR051553">
    <property type="entry name" value="Ran_GTPase-activating"/>
</dbReference>
<dbReference type="GO" id="GO:0005737">
    <property type="term" value="C:cytoplasm"/>
    <property type="evidence" value="ECO:0007669"/>
    <property type="project" value="TreeGrafter"/>
</dbReference>
<reference evidence="4" key="1">
    <citation type="submission" date="2019-09" db="EMBL/GenBank/DDBJ databases">
        <title>Antimicrobial potential of Antarctic Bacteria.</title>
        <authorList>
            <person name="Benaud N."/>
            <person name="Edwards R.J."/>
            <person name="Ferrari B.C."/>
        </authorList>
    </citation>
    <scope>NUCLEOTIDE SEQUENCE [LARGE SCALE GENOMIC DNA]</scope>
    <source>
        <strain evidence="4">INR9</strain>
        <plasmid evidence="4">unnamed1</plasmid>
    </source>
</reference>
<evidence type="ECO:0000256" key="2">
    <source>
        <dbReference type="SAM" id="Phobius"/>
    </source>
</evidence>
<dbReference type="SUPFAM" id="SSF50985">
    <property type="entry name" value="RCC1/BLIP-II"/>
    <property type="match status" value="1"/>
</dbReference>
<organism evidence="3 4">
    <name type="scientific">Leifsonia shinshuensis</name>
    <dbReference type="NCBI Taxonomy" id="150026"/>
    <lineage>
        <taxon>Bacteria</taxon>
        <taxon>Bacillati</taxon>
        <taxon>Actinomycetota</taxon>
        <taxon>Actinomycetes</taxon>
        <taxon>Micrococcales</taxon>
        <taxon>Microbacteriaceae</taxon>
        <taxon>Leifsonia</taxon>
    </lineage>
</organism>
<evidence type="ECO:0000313" key="3">
    <source>
        <dbReference type="EMBL" id="QNE37911.1"/>
    </source>
</evidence>
<dbReference type="InterPro" id="IPR000408">
    <property type="entry name" value="Reg_chr_condens"/>
</dbReference>
<dbReference type="Gene3D" id="2.130.10.30">
    <property type="entry name" value="Regulator of chromosome condensation 1/beta-lactamase-inhibitor protein II"/>
    <property type="match status" value="2"/>
</dbReference>
<dbReference type="InterPro" id="IPR009091">
    <property type="entry name" value="RCC1/BLIP-II"/>
</dbReference>
<keyword evidence="2" id="KW-1133">Transmembrane helix</keyword>
<dbReference type="PANTHER" id="PTHR45982:SF1">
    <property type="entry name" value="REGULATOR OF CHROMOSOME CONDENSATION"/>
    <property type="match status" value="1"/>
</dbReference>
<dbReference type="PRINTS" id="PR00633">
    <property type="entry name" value="RCCNDNSATION"/>
</dbReference>
<feature type="transmembrane region" description="Helical" evidence="2">
    <location>
        <begin position="12"/>
        <end position="30"/>
    </location>
</feature>
<dbReference type="Proteomes" id="UP000515511">
    <property type="component" value="Plasmid unnamed1"/>
</dbReference>
<evidence type="ECO:0000313" key="4">
    <source>
        <dbReference type="Proteomes" id="UP000515511"/>
    </source>
</evidence>
<evidence type="ECO:0008006" key="5">
    <source>
        <dbReference type="Google" id="ProtNLM"/>
    </source>
</evidence>
<sequence length="526" mass="54217">MIRRHLSGKRGDLRITVTLGVAAITGLYLMNTIVTNNANLTEQTALTVQLGQAVENRAQTYASILDSDLTGTTVPSTARACGLNPAVCTTVVSDTPSGDGLSRTLRIQADQVDGGLVMTRDVVLKATKATHVSSLDAKGRPSWVSVDGANSFTIWGVAAGTPTKVTEDQMKGPKAGTTWVTAGPRSGVDSAGKPWIFRPTSPCTLDASPKGFDTPTDVRIAFSSGDLGFFLDAAGTAYGYGNNDQGQLGLGHAGDTVCTPTSIPDHKFIAISSAAGSTFAIDTAHRLWAWGAGTNGQLGDGKKLSYNTPTAIAPTTRFTAVSTGNGATWALDDKGRAWSWGFNAYGLLGNGTTTAVSTATPIPATTVFTQISAGVTAFYAIDVTGQLWAVGYGANGQLGDGTLTSKSTPVKVAPGAAFVQVTAGSYRAFAIDNSGRLFSWGAGSSGALGTGDSADRTTPTPVDAPARFRSVQTSPNMNYTAAIDTDGGLWAIGTNGNGLWPATLTGNRASAQQMPRPTGFVAPSWQ</sequence>
<dbReference type="Pfam" id="PF00415">
    <property type="entry name" value="RCC1"/>
    <property type="match status" value="5"/>
</dbReference>
<geneLocation type="plasmid" evidence="3 4">
    <name>unnamed1</name>
</geneLocation>